<comment type="caution">
    <text evidence="2">The sequence shown here is derived from an EMBL/GenBank/DDBJ whole genome shotgun (WGS) entry which is preliminary data.</text>
</comment>
<feature type="domain" description="DUF5753" evidence="1">
    <location>
        <begin position="112"/>
        <end position="290"/>
    </location>
</feature>
<dbReference type="Proteomes" id="UP000294739">
    <property type="component" value="Unassembled WGS sequence"/>
</dbReference>
<dbReference type="InterPro" id="IPR043917">
    <property type="entry name" value="DUF5753"/>
</dbReference>
<dbReference type="EMBL" id="SMKZ01000020">
    <property type="protein sequence ID" value="TDE09096.1"/>
    <property type="molecule type" value="Genomic_DNA"/>
</dbReference>
<dbReference type="InterPro" id="IPR010982">
    <property type="entry name" value="Lambda_DNA-bd_dom_sf"/>
</dbReference>
<dbReference type="GO" id="GO:0003677">
    <property type="term" value="F:DNA binding"/>
    <property type="evidence" value="ECO:0007669"/>
    <property type="project" value="InterPro"/>
</dbReference>
<evidence type="ECO:0000313" key="3">
    <source>
        <dbReference type="Proteomes" id="UP000294739"/>
    </source>
</evidence>
<dbReference type="Pfam" id="PF19054">
    <property type="entry name" value="DUF5753"/>
    <property type="match status" value="1"/>
</dbReference>
<dbReference type="InParanoid" id="A0A4R5D6U4"/>
<dbReference type="CDD" id="cd00093">
    <property type="entry name" value="HTH_XRE"/>
    <property type="match status" value="1"/>
</dbReference>
<dbReference type="OrthoDB" id="4285266at2"/>
<accession>A0A4R5D6U4</accession>
<evidence type="ECO:0000259" key="1">
    <source>
        <dbReference type="Pfam" id="PF19054"/>
    </source>
</evidence>
<dbReference type="AlphaFoldDB" id="A0A4R5D6U4"/>
<sequence length="296" mass="33164">MTGGDAVGTSPLDARGSAPTARRMVLGAQLRRLREAAELSRADAGFTIRASESKMSRLEAGKVGFKERDVADLLTTYGVNDPAEREVFLEMVKQSNQQGWWHRYNDVIPGWFNDFVGLEESASLIQSYEHQFVPGLLQTEDYARAVMTHGRPEHATDETEQRIGLRRRRQRILARPGAPRLWVVLDESVLHRPIGGRSVLKAQISAMLDATSMPHITVQVLTHDRNTNAAEGAFTMLRFAEKDLPTLVYIEHLTGALYLDRLDEVETYGRVLDTLSVDAETPEDSRQLLAKLRADI</sequence>
<dbReference type="SUPFAM" id="SSF47413">
    <property type="entry name" value="lambda repressor-like DNA-binding domains"/>
    <property type="match status" value="1"/>
</dbReference>
<keyword evidence="3" id="KW-1185">Reference proteome</keyword>
<proteinExistence type="predicted"/>
<evidence type="ECO:0000313" key="2">
    <source>
        <dbReference type="EMBL" id="TDE09096.1"/>
    </source>
</evidence>
<organism evidence="2 3">
    <name type="scientific">Jiangella asiatica</name>
    <dbReference type="NCBI Taxonomy" id="2530372"/>
    <lineage>
        <taxon>Bacteria</taxon>
        <taxon>Bacillati</taxon>
        <taxon>Actinomycetota</taxon>
        <taxon>Actinomycetes</taxon>
        <taxon>Jiangellales</taxon>
        <taxon>Jiangellaceae</taxon>
        <taxon>Jiangella</taxon>
    </lineage>
</organism>
<name>A0A4R5D6U4_9ACTN</name>
<reference evidence="2 3" key="1">
    <citation type="submission" date="2019-03" db="EMBL/GenBank/DDBJ databases">
        <title>Draft genome sequences of novel Actinobacteria.</title>
        <authorList>
            <person name="Sahin N."/>
            <person name="Ay H."/>
            <person name="Saygin H."/>
        </authorList>
    </citation>
    <scope>NUCLEOTIDE SEQUENCE [LARGE SCALE GENOMIC DNA]</scope>
    <source>
        <strain evidence="2 3">5K138</strain>
    </source>
</reference>
<gene>
    <name evidence="2" type="ORF">E1269_15385</name>
</gene>
<protein>
    <submittedName>
        <fullName evidence="2">XRE family transcriptional regulator</fullName>
    </submittedName>
</protein>
<dbReference type="InterPro" id="IPR001387">
    <property type="entry name" value="Cro/C1-type_HTH"/>
</dbReference>
<dbReference type="RefSeq" id="WP_131895993.1">
    <property type="nucleotide sequence ID" value="NZ_SMKZ01000020.1"/>
</dbReference>
<dbReference type="Pfam" id="PF13560">
    <property type="entry name" value="HTH_31"/>
    <property type="match status" value="1"/>
</dbReference>